<name>A0A1X7HCA5_9PROT</name>
<sequence>MTADPPPFERHHRTAQALVSTFQEALEPQFTAKGVLSREEFARAMGLMMAHWPSVLPLFASICQSCTAASCTASGCGGCAPAGDAAGDGQQPLHHDGRRRDFVTRLMVSALRTRLPDSMDPITGASFPQLILPGLQSTLTALFYEKEWEAMNTSAIALFNRLGTDRDAEVWRRLAHEETLAVLADTPFIRVMLRFRQFHQQRQTFIRRMTDHLRERHFVFAEEHFQALFDALFGRLRNGLRTELDRARTDIHYGEGTAEALLRIFDQFDKHRLEQSVPVRVLGGRQVARPMLAQRSMLGATPAAKRR</sequence>
<dbReference type="Proteomes" id="UP000192936">
    <property type="component" value="Unassembled WGS sequence"/>
</dbReference>
<dbReference type="EMBL" id="FXAK01000007">
    <property type="protein sequence ID" value="SMF83714.1"/>
    <property type="molecule type" value="Genomic_DNA"/>
</dbReference>
<reference evidence="1 2" key="1">
    <citation type="submission" date="2017-04" db="EMBL/GenBank/DDBJ databases">
        <authorList>
            <person name="Afonso C.L."/>
            <person name="Miller P.J."/>
            <person name="Scott M.A."/>
            <person name="Spackman E."/>
            <person name="Goraichik I."/>
            <person name="Dimitrov K.M."/>
            <person name="Suarez D.L."/>
            <person name="Swayne D.E."/>
        </authorList>
    </citation>
    <scope>NUCLEOTIDE SEQUENCE [LARGE SCALE GENOMIC DNA]</scope>
    <source>
        <strain evidence="1 2">A2P</strain>
    </source>
</reference>
<dbReference type="RefSeq" id="WP_085090329.1">
    <property type="nucleotide sequence ID" value="NZ_FXAK01000007.1"/>
</dbReference>
<evidence type="ECO:0000313" key="2">
    <source>
        <dbReference type="Proteomes" id="UP000192936"/>
    </source>
</evidence>
<dbReference type="AlphaFoldDB" id="A0A1X7HCA5"/>
<organism evidence="1 2">
    <name type="scientific">Azospirillum oryzae</name>
    <dbReference type="NCBI Taxonomy" id="286727"/>
    <lineage>
        <taxon>Bacteria</taxon>
        <taxon>Pseudomonadati</taxon>
        <taxon>Pseudomonadota</taxon>
        <taxon>Alphaproteobacteria</taxon>
        <taxon>Rhodospirillales</taxon>
        <taxon>Azospirillaceae</taxon>
        <taxon>Azospirillum</taxon>
    </lineage>
</organism>
<proteinExistence type="predicted"/>
<dbReference type="OrthoDB" id="7303214at2"/>
<accession>A0A1X7HCA5</accession>
<protein>
    <submittedName>
        <fullName evidence="1">Uncharacterized protein</fullName>
    </submittedName>
</protein>
<gene>
    <name evidence="1" type="ORF">SAMN02982917_5605</name>
</gene>
<evidence type="ECO:0000313" key="1">
    <source>
        <dbReference type="EMBL" id="SMF83714.1"/>
    </source>
</evidence>